<dbReference type="Gene3D" id="2.120.10.30">
    <property type="entry name" value="TolB, C-terminal domain"/>
    <property type="match status" value="1"/>
</dbReference>
<keyword evidence="7" id="KW-1185">Reference proteome</keyword>
<evidence type="ECO:0000256" key="2">
    <source>
        <dbReference type="ARBA" id="ARBA00022553"/>
    </source>
</evidence>
<keyword evidence="3" id="KW-0325">Glycoprotein</keyword>
<evidence type="ECO:0000256" key="3">
    <source>
        <dbReference type="ARBA" id="ARBA00023180"/>
    </source>
</evidence>
<name>A0A482WSD7_LAOST</name>
<evidence type="ECO:0000256" key="4">
    <source>
        <dbReference type="SAM" id="SignalP"/>
    </source>
</evidence>
<protein>
    <recommendedName>
        <fullName evidence="5">Strictosidine synthase conserved region domain-containing protein</fullName>
    </recommendedName>
</protein>
<dbReference type="InterPro" id="IPR011042">
    <property type="entry name" value="6-blade_b-propeller_TolB-like"/>
</dbReference>
<evidence type="ECO:0000313" key="6">
    <source>
        <dbReference type="EMBL" id="RZF36378.1"/>
    </source>
</evidence>
<dbReference type="AlphaFoldDB" id="A0A482WSD7"/>
<dbReference type="STRING" id="195883.A0A482WSD7"/>
<feature type="signal peptide" evidence="4">
    <location>
        <begin position="1"/>
        <end position="16"/>
    </location>
</feature>
<reference evidence="6 7" key="1">
    <citation type="journal article" date="2017" name="Gigascience">
        <title>Genome sequence of the small brown planthopper, Laodelphax striatellus.</title>
        <authorList>
            <person name="Zhu J."/>
            <person name="Jiang F."/>
            <person name="Wang X."/>
            <person name="Yang P."/>
            <person name="Bao Y."/>
            <person name="Zhao W."/>
            <person name="Wang W."/>
            <person name="Lu H."/>
            <person name="Wang Q."/>
            <person name="Cui N."/>
            <person name="Li J."/>
            <person name="Chen X."/>
            <person name="Luo L."/>
            <person name="Yu J."/>
            <person name="Kang L."/>
            <person name="Cui F."/>
        </authorList>
    </citation>
    <scope>NUCLEOTIDE SEQUENCE [LARGE SCALE GENOMIC DNA]</scope>
    <source>
        <strain evidence="6">Lst14</strain>
    </source>
</reference>
<dbReference type="Proteomes" id="UP000291343">
    <property type="component" value="Unassembled WGS sequence"/>
</dbReference>
<dbReference type="PANTHER" id="PTHR10426">
    <property type="entry name" value="STRICTOSIDINE SYNTHASE-RELATED"/>
    <property type="match status" value="1"/>
</dbReference>
<dbReference type="GO" id="GO:0012505">
    <property type="term" value="C:endomembrane system"/>
    <property type="evidence" value="ECO:0007669"/>
    <property type="project" value="TreeGrafter"/>
</dbReference>
<dbReference type="InterPro" id="IPR018119">
    <property type="entry name" value="Strictosidine_synth_cons-reg"/>
</dbReference>
<evidence type="ECO:0000259" key="5">
    <source>
        <dbReference type="Pfam" id="PF03088"/>
    </source>
</evidence>
<dbReference type="GO" id="GO:0016787">
    <property type="term" value="F:hydrolase activity"/>
    <property type="evidence" value="ECO:0007669"/>
    <property type="project" value="TreeGrafter"/>
</dbReference>
<dbReference type="InParanoid" id="A0A482WSD7"/>
<organism evidence="6 7">
    <name type="scientific">Laodelphax striatellus</name>
    <name type="common">Small brown planthopper</name>
    <name type="synonym">Delphax striatella</name>
    <dbReference type="NCBI Taxonomy" id="195883"/>
    <lineage>
        <taxon>Eukaryota</taxon>
        <taxon>Metazoa</taxon>
        <taxon>Ecdysozoa</taxon>
        <taxon>Arthropoda</taxon>
        <taxon>Hexapoda</taxon>
        <taxon>Insecta</taxon>
        <taxon>Pterygota</taxon>
        <taxon>Neoptera</taxon>
        <taxon>Paraneoptera</taxon>
        <taxon>Hemiptera</taxon>
        <taxon>Auchenorrhyncha</taxon>
        <taxon>Fulgoroidea</taxon>
        <taxon>Delphacidae</taxon>
        <taxon>Criomorphinae</taxon>
        <taxon>Laodelphax</taxon>
    </lineage>
</organism>
<proteinExistence type="inferred from homology"/>
<sequence>MWAYLLFFVILAIILALPGKDVSFGAYSLKPNLPLSGPLAINNRLKGAERLFQGEMKGPESLVVYNDELYTGLHGGYIVKIKDDKVIPIKKFGKDCEGFHEEKKCGRVLGLKFDDRGILYATDAYYGIYKLNVTSGEEELVVEADRIIAGKPCKLLNSVDVARDGTIYFTVSSTTVDIQNGVFALLSNGDGRLIKLNPVTKEFTVLIDDLHFANGVVLSSDESFVLVAETNKCRVHRYYLKGPKKGTSDIFVEGLPGLPDNLKRDGTSFFIPLVKPLESNKVFLPHYLGEYKTVRIFLYAVLNSIDKTFGLLSELFPSSIFFKKAHHMIGHYESVDFLSHSTRVTIVKTDEDGRIIESLHSSDIGWYPDTAGISDICDIEPFQGYYYLGSPFNNYLARVKIS</sequence>
<keyword evidence="4" id="KW-0732">Signal</keyword>
<gene>
    <name evidence="6" type="ORF">LSTR_LSTR002974</name>
</gene>
<feature type="domain" description="Strictosidine synthase conserved region" evidence="5">
    <location>
        <begin position="157"/>
        <end position="243"/>
    </location>
</feature>
<accession>A0A482WSD7</accession>
<evidence type="ECO:0000313" key="7">
    <source>
        <dbReference type="Proteomes" id="UP000291343"/>
    </source>
</evidence>
<comment type="similarity">
    <text evidence="1">Belongs to the strictosidine synthase family.</text>
</comment>
<feature type="chain" id="PRO_5019723335" description="Strictosidine synthase conserved region domain-containing protein" evidence="4">
    <location>
        <begin position="17"/>
        <end position="402"/>
    </location>
</feature>
<dbReference type="FunCoup" id="A0A482WSD7">
    <property type="interactions" value="753"/>
</dbReference>
<dbReference type="OrthoDB" id="5307922at2759"/>
<dbReference type="Pfam" id="PF03088">
    <property type="entry name" value="Str_synth"/>
    <property type="match status" value="1"/>
</dbReference>
<comment type="caution">
    <text evidence="6">The sequence shown here is derived from an EMBL/GenBank/DDBJ whole genome shotgun (WGS) entry which is preliminary data.</text>
</comment>
<dbReference type="Pfam" id="PF20067">
    <property type="entry name" value="SSL_N"/>
    <property type="match status" value="1"/>
</dbReference>
<dbReference type="EMBL" id="QKKF02026461">
    <property type="protein sequence ID" value="RZF36378.1"/>
    <property type="molecule type" value="Genomic_DNA"/>
</dbReference>
<keyword evidence="2" id="KW-0597">Phosphoprotein</keyword>
<evidence type="ECO:0000256" key="1">
    <source>
        <dbReference type="ARBA" id="ARBA00009191"/>
    </source>
</evidence>
<dbReference type="SMR" id="A0A482WSD7"/>
<dbReference type="SUPFAM" id="SSF63829">
    <property type="entry name" value="Calcium-dependent phosphotriesterase"/>
    <property type="match status" value="1"/>
</dbReference>
<dbReference type="PANTHER" id="PTHR10426:SF88">
    <property type="entry name" value="ADIPOCYTE PLASMA MEMBRANE-ASSOCIATED PROTEIN HEMOMUCIN-RELATED"/>
    <property type="match status" value="1"/>
</dbReference>